<name>A0A1Q8QZG0_9FIRM</name>
<dbReference type="STRING" id="1888891.DSOL_1485"/>
<protein>
    <recommendedName>
        <fullName evidence="3">3-oxoacyl-[acyl-carrier protein] reductase</fullName>
    </recommendedName>
</protein>
<evidence type="ECO:0008006" key="3">
    <source>
        <dbReference type="Google" id="ProtNLM"/>
    </source>
</evidence>
<dbReference type="InterPro" id="IPR002347">
    <property type="entry name" value="SDR_fam"/>
</dbReference>
<evidence type="ECO:0000313" key="1">
    <source>
        <dbReference type="EMBL" id="OLN32734.1"/>
    </source>
</evidence>
<comment type="caution">
    <text evidence="1">The sequence shown here is derived from an EMBL/GenBank/DDBJ whole genome shotgun (WGS) entry which is preliminary data.</text>
</comment>
<keyword evidence="2" id="KW-1185">Reference proteome</keyword>
<dbReference type="Pfam" id="PF13561">
    <property type="entry name" value="adh_short_C2"/>
    <property type="match status" value="1"/>
</dbReference>
<gene>
    <name evidence="1" type="ORF">DSOL_1485</name>
</gene>
<sequence>MPLKRMAKPEEIGELISFLCSDKSNYITGIAVSIAGGKILF</sequence>
<dbReference type="Proteomes" id="UP000186102">
    <property type="component" value="Unassembled WGS sequence"/>
</dbReference>
<dbReference type="EMBL" id="MLBF01000007">
    <property type="protein sequence ID" value="OLN32734.1"/>
    <property type="molecule type" value="Genomic_DNA"/>
</dbReference>
<evidence type="ECO:0000313" key="2">
    <source>
        <dbReference type="Proteomes" id="UP000186102"/>
    </source>
</evidence>
<reference evidence="1 2" key="1">
    <citation type="submission" date="2016-09" db="EMBL/GenBank/DDBJ databases">
        <title>Complete genome of Desulfosporosinus sp. OL.</title>
        <authorList>
            <person name="Mardanov A."/>
            <person name="Beletsky A."/>
            <person name="Panova A."/>
            <person name="Karnachuk O."/>
            <person name="Ravin N."/>
        </authorList>
    </citation>
    <scope>NUCLEOTIDE SEQUENCE [LARGE SCALE GENOMIC DNA]</scope>
    <source>
        <strain evidence="1 2">OL</strain>
    </source>
</reference>
<dbReference type="InterPro" id="IPR036291">
    <property type="entry name" value="NAD(P)-bd_dom_sf"/>
</dbReference>
<organism evidence="1 2">
    <name type="scientific">Desulfosporosinus metallidurans</name>
    <dbReference type="NCBI Taxonomy" id="1888891"/>
    <lineage>
        <taxon>Bacteria</taxon>
        <taxon>Bacillati</taxon>
        <taxon>Bacillota</taxon>
        <taxon>Clostridia</taxon>
        <taxon>Eubacteriales</taxon>
        <taxon>Desulfitobacteriaceae</taxon>
        <taxon>Desulfosporosinus</taxon>
    </lineage>
</organism>
<dbReference type="Gene3D" id="3.40.50.720">
    <property type="entry name" value="NAD(P)-binding Rossmann-like Domain"/>
    <property type="match status" value="1"/>
</dbReference>
<dbReference type="AlphaFoldDB" id="A0A1Q8QZG0"/>
<dbReference type="SUPFAM" id="SSF51735">
    <property type="entry name" value="NAD(P)-binding Rossmann-fold domains"/>
    <property type="match status" value="1"/>
</dbReference>
<accession>A0A1Q8QZG0</accession>
<proteinExistence type="predicted"/>